<evidence type="ECO:0000259" key="4">
    <source>
        <dbReference type="Pfam" id="PF11887"/>
    </source>
</evidence>
<feature type="transmembrane region" description="Helical" evidence="2">
    <location>
        <begin position="397"/>
        <end position="418"/>
    </location>
</feature>
<accession>A0A365HCZ7</accession>
<dbReference type="RefSeq" id="WP_111863031.1">
    <property type="nucleotide sequence ID" value="NZ_QLYX01000001.1"/>
</dbReference>
<feature type="domain" description="Mammalian cell entry C-terminal" evidence="4">
    <location>
        <begin position="118"/>
        <end position="280"/>
    </location>
</feature>
<evidence type="ECO:0000256" key="2">
    <source>
        <dbReference type="SAM" id="Phobius"/>
    </source>
</evidence>
<feature type="region of interest" description="Disordered" evidence="1">
    <location>
        <begin position="352"/>
        <end position="373"/>
    </location>
</feature>
<proteinExistence type="predicted"/>
<dbReference type="EMBL" id="QLYX01000001">
    <property type="protein sequence ID" value="RAY16981.1"/>
    <property type="molecule type" value="Genomic_DNA"/>
</dbReference>
<feature type="domain" description="Mce/MlaD" evidence="3">
    <location>
        <begin position="38"/>
        <end position="110"/>
    </location>
</feature>
<gene>
    <name evidence="5" type="ORF">DPM19_02110</name>
</gene>
<feature type="compositionally biased region" description="Polar residues" evidence="1">
    <location>
        <begin position="352"/>
        <end position="363"/>
    </location>
</feature>
<dbReference type="InterPro" id="IPR052336">
    <property type="entry name" value="MlaD_Phospholipid_Transporter"/>
</dbReference>
<feature type="transmembrane region" description="Helical" evidence="2">
    <location>
        <begin position="7"/>
        <end position="28"/>
    </location>
</feature>
<dbReference type="PANTHER" id="PTHR33371:SF4">
    <property type="entry name" value="INTERMEMBRANE PHOSPHOLIPID TRANSPORT SYSTEM BINDING PROTEIN MLAD"/>
    <property type="match status" value="1"/>
</dbReference>
<keyword evidence="2" id="KW-0812">Transmembrane</keyword>
<organism evidence="5 6">
    <name type="scientific">Actinomadura craniellae</name>
    <dbReference type="NCBI Taxonomy" id="2231787"/>
    <lineage>
        <taxon>Bacteria</taxon>
        <taxon>Bacillati</taxon>
        <taxon>Actinomycetota</taxon>
        <taxon>Actinomycetes</taxon>
        <taxon>Streptosporangiales</taxon>
        <taxon>Thermomonosporaceae</taxon>
        <taxon>Actinomadura</taxon>
    </lineage>
</organism>
<evidence type="ECO:0000313" key="6">
    <source>
        <dbReference type="Proteomes" id="UP000251891"/>
    </source>
</evidence>
<dbReference type="InterPro" id="IPR003399">
    <property type="entry name" value="Mce/MlaD"/>
</dbReference>
<sequence length="431" mass="45833">MKPRILLNLGVFAVIATVMITWAVLTLLPIRFGEKPFRVEVEFASSPGLRSGLEVDYLGVPIGQVDTIRLRPGRVNVSLLIDAGTEVPGNVIAQVFRKSAVGEPYVELSSPPSAAAAPRLADGDVIPLARTTSAVQYQRLFDSAGKMLGAVEPADLKTVTRELSVGLNGRGQDLRDTLADLDHATKTIADQAGVLDALAVQLTALAGTLSAKGPQLAAGTNDLAAFTATLRDSRKSIDALLTDAPGFLDQTNALLKDSRPGLRCLFTALGTPAPSLFNQRNSQAVHHAMSQMHGTIPGLLDDVATVRPESTYIRLKLLLTVGGPVPNAQEYPERLPGATVPPQYICRDTAATRNAEQPGQGNRNRPAGKPAGTEVDRVFKTIAPTPAAAAEDGDDRWLPLLPPIAAALILLGTAAHTVRRMRNRPHRRKNA</sequence>
<reference evidence="5 6" key="1">
    <citation type="submission" date="2018-06" db="EMBL/GenBank/DDBJ databases">
        <title>Actinomadura craniellae sp. nov. isolated from marine sponge Craniella sp.</title>
        <authorList>
            <person name="Li L."/>
            <person name="Xu Q.H."/>
            <person name="Lin H.W."/>
            <person name="Lu Y.H."/>
        </authorList>
    </citation>
    <scope>NUCLEOTIDE SEQUENCE [LARGE SCALE GENOMIC DNA]</scope>
    <source>
        <strain evidence="5 6">LHW63021</strain>
    </source>
</reference>
<keyword evidence="2" id="KW-1133">Transmembrane helix</keyword>
<dbReference type="Proteomes" id="UP000251891">
    <property type="component" value="Unassembled WGS sequence"/>
</dbReference>
<dbReference type="PANTHER" id="PTHR33371">
    <property type="entry name" value="INTERMEMBRANE PHOSPHOLIPID TRANSPORT SYSTEM BINDING PROTEIN MLAD-RELATED"/>
    <property type="match status" value="1"/>
</dbReference>
<protein>
    <submittedName>
        <fullName evidence="5">MCE family protein</fullName>
    </submittedName>
</protein>
<dbReference type="InterPro" id="IPR024516">
    <property type="entry name" value="Mce_C"/>
</dbReference>
<dbReference type="NCBIfam" id="TIGR00996">
    <property type="entry name" value="Mtu_fam_mce"/>
    <property type="match status" value="1"/>
</dbReference>
<comment type="caution">
    <text evidence="5">The sequence shown here is derived from an EMBL/GenBank/DDBJ whole genome shotgun (WGS) entry which is preliminary data.</text>
</comment>
<dbReference type="Pfam" id="PF02470">
    <property type="entry name" value="MlaD"/>
    <property type="match status" value="1"/>
</dbReference>
<keyword evidence="2" id="KW-0472">Membrane</keyword>
<evidence type="ECO:0000256" key="1">
    <source>
        <dbReference type="SAM" id="MobiDB-lite"/>
    </source>
</evidence>
<name>A0A365HCZ7_9ACTN</name>
<dbReference type="AlphaFoldDB" id="A0A365HCZ7"/>
<dbReference type="OrthoDB" id="4371474at2"/>
<dbReference type="InterPro" id="IPR005693">
    <property type="entry name" value="Mce"/>
</dbReference>
<evidence type="ECO:0000313" key="5">
    <source>
        <dbReference type="EMBL" id="RAY16981.1"/>
    </source>
</evidence>
<evidence type="ECO:0000259" key="3">
    <source>
        <dbReference type="Pfam" id="PF02470"/>
    </source>
</evidence>
<dbReference type="Pfam" id="PF11887">
    <property type="entry name" value="Mce4_CUP1"/>
    <property type="match status" value="1"/>
</dbReference>
<keyword evidence="6" id="KW-1185">Reference proteome</keyword>